<evidence type="ECO:0000313" key="2">
    <source>
        <dbReference type="Proteomes" id="UP000663918"/>
    </source>
</evidence>
<accession>A0A975C3A0</accession>
<dbReference type="AlphaFoldDB" id="A0A975C3A0"/>
<dbReference type="Proteomes" id="UP000663918">
    <property type="component" value="Chromosome"/>
</dbReference>
<protein>
    <submittedName>
        <fullName evidence="1">Uncharacterized protein</fullName>
    </submittedName>
</protein>
<dbReference type="EMBL" id="CP062222">
    <property type="protein sequence ID" value="QTC93063.1"/>
    <property type="molecule type" value="Genomic_DNA"/>
</dbReference>
<dbReference type="RefSeq" id="WP_207932339.1">
    <property type="nucleotide sequence ID" value="NZ_CP062222.1"/>
</dbReference>
<proteinExistence type="predicted"/>
<name>A0A975C3A0_9CAUL</name>
<dbReference type="KEGG" id="bgoe:IFJ75_09580"/>
<sequence>MLIPLPRDAAERRRALDWLNAEGVPHLALFQAVQISDREQALRFRQFLETCERMGA</sequence>
<organism evidence="1 2">
    <name type="scientific">Brevundimonas goettingensis</name>
    <dbReference type="NCBI Taxonomy" id="2774190"/>
    <lineage>
        <taxon>Bacteria</taxon>
        <taxon>Pseudomonadati</taxon>
        <taxon>Pseudomonadota</taxon>
        <taxon>Alphaproteobacteria</taxon>
        <taxon>Caulobacterales</taxon>
        <taxon>Caulobacteraceae</taxon>
        <taxon>Brevundimonas</taxon>
    </lineage>
</organism>
<evidence type="ECO:0000313" key="1">
    <source>
        <dbReference type="EMBL" id="QTC93063.1"/>
    </source>
</evidence>
<gene>
    <name evidence="1" type="ORF">IFJ75_09580</name>
</gene>
<keyword evidence="2" id="KW-1185">Reference proteome</keyword>
<reference evidence="1" key="1">
    <citation type="submission" date="2020-09" db="EMBL/GenBank/DDBJ databases">
        <title>Brevundimonas sp. LVF2 isolated from a puddle in Goettingen, Germany.</title>
        <authorList>
            <person name="Friedrich I."/>
            <person name="Klassen A."/>
            <person name="Hannes N."/>
            <person name="Schneider D."/>
            <person name="Hertel R."/>
            <person name="Daniel R."/>
        </authorList>
    </citation>
    <scope>NUCLEOTIDE SEQUENCE</scope>
    <source>
        <strain evidence="1">LVF2</strain>
    </source>
</reference>